<dbReference type="GO" id="GO:1905244">
    <property type="term" value="P:regulation of modification of synaptic structure"/>
    <property type="evidence" value="ECO:0007669"/>
    <property type="project" value="TreeGrafter"/>
</dbReference>
<dbReference type="GO" id="GO:0098978">
    <property type="term" value="C:glutamatergic synapse"/>
    <property type="evidence" value="ECO:0007669"/>
    <property type="project" value="TreeGrafter"/>
</dbReference>
<dbReference type="EMBL" id="LR785595">
    <property type="protein sequence ID" value="CAB3250909.1"/>
    <property type="molecule type" value="mRNA"/>
</dbReference>
<feature type="coiled-coil region" evidence="1">
    <location>
        <begin position="175"/>
        <end position="258"/>
    </location>
</feature>
<feature type="compositionally biased region" description="Low complexity" evidence="2">
    <location>
        <begin position="676"/>
        <end position="703"/>
    </location>
</feature>
<feature type="coiled-coil region" evidence="1">
    <location>
        <begin position="553"/>
        <end position="647"/>
    </location>
</feature>
<feature type="compositionally biased region" description="Polar residues" evidence="2">
    <location>
        <begin position="117"/>
        <end position="134"/>
    </location>
</feature>
<dbReference type="InterPro" id="IPR026204">
    <property type="entry name" value="GRIPAP1"/>
</dbReference>
<feature type="region of interest" description="Disordered" evidence="2">
    <location>
        <begin position="111"/>
        <end position="164"/>
    </location>
</feature>
<dbReference type="GO" id="GO:0099158">
    <property type="term" value="P:regulation of recycling endosome localization within postsynapse"/>
    <property type="evidence" value="ECO:0007669"/>
    <property type="project" value="TreeGrafter"/>
</dbReference>
<dbReference type="AlphaFoldDB" id="A0A6F9DDE2"/>
<evidence type="ECO:0000256" key="2">
    <source>
        <dbReference type="SAM" id="MobiDB-lite"/>
    </source>
</evidence>
<name>A0A6F9DDE2_9ASCI</name>
<keyword evidence="1" id="KW-0175">Coiled coil</keyword>
<proteinExistence type="evidence at transcript level"/>
<dbReference type="GO" id="GO:0098887">
    <property type="term" value="P:neurotransmitter receptor transport, endosome to postsynaptic membrane"/>
    <property type="evidence" value="ECO:0007669"/>
    <property type="project" value="TreeGrafter"/>
</dbReference>
<feature type="region of interest" description="Disordered" evidence="2">
    <location>
        <begin position="54"/>
        <end position="73"/>
    </location>
</feature>
<feature type="region of interest" description="Disordered" evidence="2">
    <location>
        <begin position="676"/>
        <end position="704"/>
    </location>
</feature>
<feature type="coiled-coil region" evidence="1">
    <location>
        <begin position="799"/>
        <end position="826"/>
    </location>
</feature>
<evidence type="ECO:0000256" key="1">
    <source>
        <dbReference type="SAM" id="Coils"/>
    </source>
</evidence>
<sequence length="830" mass="95258">MKLKRALSIMNKSKQSQEYEALLQQTEQEFNLQSQTLMQELTRLSEDVQKLEKENSLLKSQTNSTEVDGNTESELRRLQAQNTVLKTSLESLQLKHKEELDQMNESMKQIKVKHASTDSLDTVENSTPNLSNGSDWKDPLSVNDEVDGESSTADETSTTNHSENSFQSIVADDRLLHAEAQCQRLKQQLQQLQDINVQYETEREEKNLLQIALDEETNRRLTECKALNTEIESYREKLDRKQASYIHLQDEKENLFKECQNKASEITALRDSSSIQLQAEKEKLSKEITSLGNALQTSHNLLEQQQASMAVFQKQVDSLEEEKKMLAHEKDQLQQCLEEAQQSLSSQEQLRFEQTSQTSKFESQIASLNARLEKAATERDDAVTKFEENARASGALLQRVDQVEHDNEKLRHELQEAKELAEKRKKVMDKQAIESQEHNAKFTERIVAMQAEFDSATQRTTETYAEKEKVLEETCKRQEQELIRMNHQDRTKTREIDSIQQQLRDLQSNISSVENSRGWFERALKDAEKVAEEKQAAHLQKIQDLKSLHAKEFEGLKVRLSQKDEEIAEVERRLAEANEEIQKREEVKDRLKQDIQDEKSKQKLVEKKGHTALKDLKRQLAIEKKRNEKLQEKLQEISSNQSNVDELLQVVDGHDTSATGGDGSSVSSFSFRDFMSSSKQSDSHSQAGTSSLSSTPVTSVNVSKAESRDLLSRVTVLQQDKWQLEEQVRHLEESAGAMADELMEKTKLIQQYVQHTRTDVHKVKASNEELGSSRSIRNRVRSVITGQDDADVANIRELNRKLTRMLEEEMTKNMALKEDLANLSMQLAKK</sequence>
<accession>A0A6F9DDE2</accession>
<feature type="coiled-coil region" evidence="1">
    <location>
        <begin position="302"/>
        <end position="431"/>
    </location>
</feature>
<feature type="coiled-coil region" evidence="1">
    <location>
        <begin position="468"/>
        <end position="516"/>
    </location>
</feature>
<organism evidence="3">
    <name type="scientific">Phallusia mammillata</name>
    <dbReference type="NCBI Taxonomy" id="59560"/>
    <lineage>
        <taxon>Eukaryota</taxon>
        <taxon>Metazoa</taxon>
        <taxon>Chordata</taxon>
        <taxon>Tunicata</taxon>
        <taxon>Ascidiacea</taxon>
        <taxon>Phlebobranchia</taxon>
        <taxon>Ascidiidae</taxon>
        <taxon>Phallusia</taxon>
    </lineage>
</organism>
<evidence type="ECO:0000313" key="3">
    <source>
        <dbReference type="EMBL" id="CAB3250909.1"/>
    </source>
</evidence>
<reference evidence="3" key="1">
    <citation type="submission" date="2020-04" db="EMBL/GenBank/DDBJ databases">
        <authorList>
            <person name="Neveu A P."/>
        </authorList>
    </citation>
    <scope>NUCLEOTIDE SEQUENCE</scope>
    <source>
        <tissue evidence="3">Whole embryo</tissue>
    </source>
</reference>
<protein>
    <submittedName>
        <fullName evidence="3">GRIP1-associated protein 1-like</fullName>
    </submittedName>
</protein>
<dbReference type="GO" id="GO:0099152">
    <property type="term" value="P:regulation of neurotransmitter receptor transport, endosome to postsynaptic membrane"/>
    <property type="evidence" value="ECO:0007669"/>
    <property type="project" value="TreeGrafter"/>
</dbReference>
<dbReference type="GO" id="GO:0098837">
    <property type="term" value="C:postsynaptic recycling endosome"/>
    <property type="evidence" value="ECO:0007669"/>
    <property type="project" value="TreeGrafter"/>
</dbReference>
<dbReference type="PANTHER" id="PTHR18978:SF1">
    <property type="entry name" value="GRIP1-ASSOCIATED PROTEIN 1"/>
    <property type="match status" value="1"/>
</dbReference>
<feature type="compositionally biased region" description="Polar residues" evidence="2">
    <location>
        <begin position="149"/>
        <end position="164"/>
    </location>
</feature>
<dbReference type="GO" id="GO:0098998">
    <property type="term" value="C:extrinsic component of postsynaptic early endosome membrane"/>
    <property type="evidence" value="ECO:0007669"/>
    <property type="project" value="TreeGrafter"/>
</dbReference>
<dbReference type="PANTHER" id="PTHR18978">
    <property type="entry name" value="GRIP-1 ASSOCIATED PROTEIN 1"/>
    <property type="match status" value="1"/>
</dbReference>
<feature type="compositionally biased region" description="Polar residues" evidence="2">
    <location>
        <begin position="57"/>
        <end position="72"/>
    </location>
</feature>
<gene>
    <name evidence="3" type="primary">Gripap1</name>
</gene>